<organism evidence="3 4">
    <name type="scientific">Photobacterium lutimaris</name>
    <dbReference type="NCBI Taxonomy" id="388278"/>
    <lineage>
        <taxon>Bacteria</taxon>
        <taxon>Pseudomonadati</taxon>
        <taxon>Pseudomonadota</taxon>
        <taxon>Gammaproteobacteria</taxon>
        <taxon>Vibrionales</taxon>
        <taxon>Vibrionaceae</taxon>
        <taxon>Photobacterium</taxon>
    </lineage>
</organism>
<dbReference type="SUPFAM" id="SSF51695">
    <property type="entry name" value="PLC-like phosphodiesterases"/>
    <property type="match status" value="1"/>
</dbReference>
<dbReference type="InterPro" id="IPR017946">
    <property type="entry name" value="PLC-like_Pdiesterase_TIM-brl"/>
</dbReference>
<dbReference type="GO" id="GO:0008889">
    <property type="term" value="F:glycerophosphodiester phosphodiesterase activity"/>
    <property type="evidence" value="ECO:0007669"/>
    <property type="project" value="TreeGrafter"/>
</dbReference>
<keyword evidence="1" id="KW-0732">Signal</keyword>
<dbReference type="GO" id="GO:0006644">
    <property type="term" value="P:phospholipid metabolic process"/>
    <property type="evidence" value="ECO:0007669"/>
    <property type="project" value="TreeGrafter"/>
</dbReference>
<evidence type="ECO:0000313" key="4">
    <source>
        <dbReference type="Proteomes" id="UP000241222"/>
    </source>
</evidence>
<gene>
    <name evidence="3" type="ORF">C9I99_03905</name>
</gene>
<dbReference type="InterPro" id="IPR030395">
    <property type="entry name" value="GP_PDE_dom"/>
</dbReference>
<dbReference type="Pfam" id="PF03009">
    <property type="entry name" value="GDPD"/>
    <property type="match status" value="1"/>
</dbReference>
<protein>
    <submittedName>
        <fullName evidence="3">Glycerophosphodiester phosphodiesterase</fullName>
    </submittedName>
</protein>
<dbReference type="OrthoDB" id="9795622at2"/>
<dbReference type="GO" id="GO:0006580">
    <property type="term" value="P:ethanolamine metabolic process"/>
    <property type="evidence" value="ECO:0007669"/>
    <property type="project" value="TreeGrafter"/>
</dbReference>
<dbReference type="GO" id="GO:0070291">
    <property type="term" value="P:N-acylethanolamine metabolic process"/>
    <property type="evidence" value="ECO:0007669"/>
    <property type="project" value="TreeGrafter"/>
</dbReference>
<reference evidence="3 4" key="1">
    <citation type="submission" date="2018-03" db="EMBL/GenBank/DDBJ databases">
        <title>Whole genome sequencing of Histamine producing bacteria.</title>
        <authorList>
            <person name="Butler K."/>
        </authorList>
    </citation>
    <scope>NUCLEOTIDE SEQUENCE [LARGE SCALE GENOMIC DNA]</scope>
    <source>
        <strain evidence="3 4">JCM 13586</strain>
    </source>
</reference>
<evidence type="ECO:0000313" key="3">
    <source>
        <dbReference type="EMBL" id="PSU36156.1"/>
    </source>
</evidence>
<dbReference type="RefSeq" id="WP_107347509.1">
    <property type="nucleotide sequence ID" value="NZ_PYMH01000001.1"/>
</dbReference>
<accession>A0A2T3J4G0</accession>
<dbReference type="Gene3D" id="3.20.20.190">
    <property type="entry name" value="Phosphatidylinositol (PI) phosphodiesterase"/>
    <property type="match status" value="1"/>
</dbReference>
<dbReference type="Proteomes" id="UP000241222">
    <property type="component" value="Unassembled WGS sequence"/>
</dbReference>
<feature type="signal peptide" evidence="1">
    <location>
        <begin position="1"/>
        <end position="24"/>
    </location>
</feature>
<dbReference type="CDD" id="cd08566">
    <property type="entry name" value="GDPD_AtGDE_like"/>
    <property type="match status" value="1"/>
</dbReference>
<keyword evidence="4" id="KW-1185">Reference proteome</keyword>
<dbReference type="PROSITE" id="PS51704">
    <property type="entry name" value="GP_PDE"/>
    <property type="match status" value="1"/>
</dbReference>
<name>A0A2T3J4G0_9GAMM</name>
<proteinExistence type="predicted"/>
<evidence type="ECO:0000256" key="1">
    <source>
        <dbReference type="SAM" id="SignalP"/>
    </source>
</evidence>
<dbReference type="EMBL" id="PYMH01000001">
    <property type="protein sequence ID" value="PSU36156.1"/>
    <property type="molecule type" value="Genomic_DNA"/>
</dbReference>
<dbReference type="PANTHER" id="PTHR46320:SF1">
    <property type="entry name" value="GLYCEROPHOSPHODIESTER PHOSPHODIESTERASE 1"/>
    <property type="match status" value="1"/>
</dbReference>
<dbReference type="AlphaFoldDB" id="A0A2T3J4G0"/>
<feature type="chain" id="PRO_5015445799" evidence="1">
    <location>
        <begin position="25"/>
        <end position="342"/>
    </location>
</feature>
<dbReference type="GO" id="GO:0005886">
    <property type="term" value="C:plasma membrane"/>
    <property type="evidence" value="ECO:0007669"/>
    <property type="project" value="TreeGrafter"/>
</dbReference>
<evidence type="ECO:0000259" key="2">
    <source>
        <dbReference type="PROSITE" id="PS51704"/>
    </source>
</evidence>
<dbReference type="PANTHER" id="PTHR46320">
    <property type="entry name" value="GLYCEROPHOSPHODIESTER PHOSPHODIESTERASE 1"/>
    <property type="match status" value="1"/>
</dbReference>
<sequence>MKLKNFSKSLLIAAITMSSFGALANTSHVDKIIERLENANDHRDHIMIVAHRGLWIKDGEPVYAEGSLTSIQKAIELGIEAIEQDIRQTKDGVFIGMHDETLDRTTTCTGEVAKKLWEELQKCNLVITDNLGQNRVVTEDKILTLEEIFQAIKGEILLNLDNKIGVEYFPEMFAMAKKAEVEHQLLATVNQNDEKQRNDATAMVAGLGVTDAHFLPNLYDSHVDLNVVEASLKEFQPSAIQLRNYHAPDGKITKDGGVLFSDEARKLAEKHNAHMWINTLYTYREMAGMRSGGRGDEMAVYANLPSEVFGFWADKGVTMFQTDEPEFAMQWLEENGYRKAYK</sequence>
<feature type="domain" description="GP-PDE" evidence="2">
    <location>
        <begin position="46"/>
        <end position="332"/>
    </location>
</feature>
<comment type="caution">
    <text evidence="3">The sequence shown here is derived from an EMBL/GenBank/DDBJ whole genome shotgun (WGS) entry which is preliminary data.</text>
</comment>